<evidence type="ECO:0000313" key="3">
    <source>
        <dbReference type="Proteomes" id="UP001264980"/>
    </source>
</evidence>
<keyword evidence="1" id="KW-0812">Transmembrane</keyword>
<organism evidence="2 3">
    <name type="scientific">Dyadobacter fermentans</name>
    <dbReference type="NCBI Taxonomy" id="94254"/>
    <lineage>
        <taxon>Bacteria</taxon>
        <taxon>Pseudomonadati</taxon>
        <taxon>Bacteroidota</taxon>
        <taxon>Cytophagia</taxon>
        <taxon>Cytophagales</taxon>
        <taxon>Spirosomataceae</taxon>
        <taxon>Dyadobacter</taxon>
    </lineage>
</organism>
<dbReference type="Gene3D" id="2.160.20.120">
    <property type="match status" value="1"/>
</dbReference>
<comment type="caution">
    <text evidence="2">The sequence shown here is derived from an EMBL/GenBank/DDBJ whole genome shotgun (WGS) entry which is preliminary data.</text>
</comment>
<dbReference type="RefSeq" id="WP_309981510.1">
    <property type="nucleotide sequence ID" value="NZ_JAVDTI010000001.1"/>
</dbReference>
<evidence type="ECO:0000313" key="2">
    <source>
        <dbReference type="EMBL" id="MDR6804190.1"/>
    </source>
</evidence>
<dbReference type="Proteomes" id="UP001264980">
    <property type="component" value="Unassembled WGS sequence"/>
</dbReference>
<reference evidence="2 3" key="1">
    <citation type="submission" date="2023-07" db="EMBL/GenBank/DDBJ databases">
        <title>Sorghum-associated microbial communities from plants grown in Nebraska, USA.</title>
        <authorList>
            <person name="Schachtman D."/>
        </authorList>
    </citation>
    <scope>NUCLEOTIDE SEQUENCE [LARGE SCALE GENOMIC DNA]</scope>
    <source>
        <strain evidence="2 3">BE57</strain>
    </source>
</reference>
<evidence type="ECO:0000256" key="1">
    <source>
        <dbReference type="SAM" id="Phobius"/>
    </source>
</evidence>
<proteinExistence type="predicted"/>
<gene>
    <name evidence="2" type="ORF">J2W84_001227</name>
</gene>
<name>A0ABU1QV62_9BACT</name>
<sequence length="231" mass="26232">MKTSNILLAITLSVFFVVTLSSNFVLKRQFDKIDKNDKYYGFSKHQVGKFKYLHLKGKGFALTEIQQGPTAEIRMITLPQYLEWAHSGDTLVITYKADWKPDYLPRDAFGSLPSIYIIAPKLEGIVSDSVRTRIKDYKFEDLVLEQKGNSVMLANSTVRNFKATISRSGYALLNPQSRIEMADIDIRDNSTFNAEKDIFGDINTLIDSSAYISLPGSMLKKIMKQNKITPR</sequence>
<keyword evidence="3" id="KW-1185">Reference proteome</keyword>
<evidence type="ECO:0008006" key="4">
    <source>
        <dbReference type="Google" id="ProtNLM"/>
    </source>
</evidence>
<dbReference type="EMBL" id="JAVDTI010000001">
    <property type="protein sequence ID" value="MDR6804190.1"/>
    <property type="molecule type" value="Genomic_DNA"/>
</dbReference>
<feature type="transmembrane region" description="Helical" evidence="1">
    <location>
        <begin position="6"/>
        <end position="26"/>
    </location>
</feature>
<accession>A0ABU1QV62</accession>
<protein>
    <recommendedName>
        <fullName evidence="4">Auto-transporter adhesin head GIN domain-containing protein</fullName>
    </recommendedName>
</protein>
<keyword evidence="1" id="KW-0472">Membrane</keyword>
<keyword evidence="1" id="KW-1133">Transmembrane helix</keyword>